<dbReference type="Gene3D" id="3.40.50.11380">
    <property type="match status" value="1"/>
</dbReference>
<accession>A0ABN6PID7</accession>
<keyword evidence="5" id="KW-0808">Transferase</keyword>
<organism evidence="11 12">
    <name type="scientific">Sphaerotilus microaerophilus</name>
    <dbReference type="NCBI Taxonomy" id="2914710"/>
    <lineage>
        <taxon>Bacteria</taxon>
        <taxon>Pseudomonadati</taxon>
        <taxon>Pseudomonadota</taxon>
        <taxon>Betaproteobacteria</taxon>
        <taxon>Burkholderiales</taxon>
        <taxon>Sphaerotilaceae</taxon>
        <taxon>Sphaerotilus</taxon>
    </lineage>
</organism>
<gene>
    <name evidence="11" type="ORF">CATMQ487_14170</name>
</gene>
<dbReference type="InterPro" id="IPR011990">
    <property type="entry name" value="TPR-like_helical_dom_sf"/>
</dbReference>
<feature type="domain" description="O-GlcNAc transferase C-terminal" evidence="10">
    <location>
        <begin position="292"/>
        <end position="451"/>
    </location>
</feature>
<evidence type="ECO:0000256" key="8">
    <source>
        <dbReference type="PROSITE-ProRule" id="PRU00339"/>
    </source>
</evidence>
<dbReference type="PROSITE" id="PS50005">
    <property type="entry name" value="TPR"/>
    <property type="match status" value="1"/>
</dbReference>
<dbReference type="EMBL" id="AP025730">
    <property type="protein sequence ID" value="BDI04447.1"/>
    <property type="molecule type" value="Genomic_DNA"/>
</dbReference>
<dbReference type="InterPro" id="IPR019734">
    <property type="entry name" value="TPR_rpt"/>
</dbReference>
<sequence>MPPPPPRLQALRIPRSAPLGSHSPLRPASRQPSATARRLWQQGVDFTKVREHAKAQVCFEQAVSLEPGDALYWLNLAVAEHKLGRGLAAVEAARQARDLDPASLLYCNFLAERLREQHRNSEALHVLDQLDAGTARDAHWHALRGTALAGLERHHEATSDLTHALTHAGPDLPRMRYAALNLGHSLAALKLHHAAAQCYRMVLDLDPLALGSALYAAHYAAWACDWSALQEDLARLQTCLDAVRNSAAGIPSDELAPFCLLALQDDPALQRWAASHAGNHQMRGVASTDEPQPCPRPNGRLRIGWLSSDFHHHATAILLAEVLEHLAGDTFELVFYSAGPDDRSPLRQRVLATATRVHEVANWANEQLVQQTRADEIAVLIDLKGHTRGARLQVLAARPAPIQVSWLGYPGTSGSPHVDYLIGDRVITPLEAQGDFTEQIAQLPHCYQPNDSRRSRPAAWSRARCGLPEEGIVFASFNQAYKFSPEVFGAWCRILAGCPGSVLWLLVPEPTTQQRLREAAALRGIAADRLVFAPFLGIESHRSRLPNVDLFLDTFPCNGHTTASDALWAGVPVLTLQGHTLASRVAASLLHTLGLADELVRCDIEGYVQRALQLGGDAQARTQLRHRLDAARRDSPLFDGRRFAADLSQLLLRMVARHDAGLRPAPLAADGA</sequence>
<comment type="similarity">
    <text evidence="2">Belongs to the glycosyltransferase 41 family. O-GlcNAc transferase subfamily.</text>
</comment>
<dbReference type="SMART" id="SM00028">
    <property type="entry name" value="TPR"/>
    <property type="match status" value="4"/>
</dbReference>
<dbReference type="SUPFAM" id="SSF48452">
    <property type="entry name" value="TPR-like"/>
    <property type="match status" value="1"/>
</dbReference>
<name>A0ABN6PID7_9BURK</name>
<dbReference type="Pfam" id="PF13844">
    <property type="entry name" value="Glyco_transf_41"/>
    <property type="match status" value="2"/>
</dbReference>
<keyword evidence="4" id="KW-0328">Glycosyltransferase</keyword>
<proteinExistence type="inferred from homology"/>
<evidence type="ECO:0000256" key="4">
    <source>
        <dbReference type="ARBA" id="ARBA00022676"/>
    </source>
</evidence>
<dbReference type="PANTHER" id="PTHR44998">
    <property type="match status" value="1"/>
</dbReference>
<evidence type="ECO:0000313" key="11">
    <source>
        <dbReference type="EMBL" id="BDI04447.1"/>
    </source>
</evidence>
<dbReference type="EC" id="2.4.1.255" evidence="3"/>
<evidence type="ECO:0000256" key="6">
    <source>
        <dbReference type="ARBA" id="ARBA00022737"/>
    </source>
</evidence>
<dbReference type="RefSeq" id="WP_251972567.1">
    <property type="nucleotide sequence ID" value="NZ_AP025730.1"/>
</dbReference>
<protein>
    <recommendedName>
        <fullName evidence="3">protein O-GlcNAc transferase</fullName>
        <ecNumber evidence="3">2.4.1.255</ecNumber>
    </recommendedName>
</protein>
<reference evidence="11" key="1">
    <citation type="submission" date="2022-04" db="EMBL/GenBank/DDBJ databases">
        <title>Whole genome sequence of Sphaerotilus sp. FB-5.</title>
        <authorList>
            <person name="Takeda M."/>
            <person name="Narihara S."/>
            <person name="Akimoto M."/>
            <person name="Akimoto R."/>
            <person name="Nishiyashiki S."/>
            <person name="Murakami T."/>
        </authorList>
    </citation>
    <scope>NUCLEOTIDE SEQUENCE</scope>
    <source>
        <strain evidence="11">FB-5</strain>
    </source>
</reference>
<dbReference type="InterPro" id="IPR029489">
    <property type="entry name" value="OGT/SEC/SPY_C"/>
</dbReference>
<evidence type="ECO:0000256" key="2">
    <source>
        <dbReference type="ARBA" id="ARBA00005386"/>
    </source>
</evidence>
<evidence type="ECO:0000256" key="5">
    <source>
        <dbReference type="ARBA" id="ARBA00022679"/>
    </source>
</evidence>
<evidence type="ECO:0000313" key="12">
    <source>
        <dbReference type="Proteomes" id="UP001057498"/>
    </source>
</evidence>
<dbReference type="Gene3D" id="1.25.40.10">
    <property type="entry name" value="Tetratricopeptide repeat domain"/>
    <property type="match status" value="2"/>
</dbReference>
<dbReference type="Gene3D" id="3.40.50.2000">
    <property type="entry name" value="Glycogen Phosphorylase B"/>
    <property type="match status" value="1"/>
</dbReference>
<keyword evidence="7 8" id="KW-0802">TPR repeat</keyword>
<evidence type="ECO:0000256" key="1">
    <source>
        <dbReference type="ARBA" id="ARBA00004922"/>
    </source>
</evidence>
<dbReference type="Proteomes" id="UP001057498">
    <property type="component" value="Chromosome"/>
</dbReference>
<comment type="pathway">
    <text evidence="1">Protein modification; protein glycosylation.</text>
</comment>
<evidence type="ECO:0000256" key="9">
    <source>
        <dbReference type="SAM" id="MobiDB-lite"/>
    </source>
</evidence>
<evidence type="ECO:0000259" key="10">
    <source>
        <dbReference type="Pfam" id="PF13844"/>
    </source>
</evidence>
<keyword evidence="6" id="KW-0677">Repeat</keyword>
<evidence type="ECO:0000256" key="3">
    <source>
        <dbReference type="ARBA" id="ARBA00011970"/>
    </source>
</evidence>
<evidence type="ECO:0000256" key="7">
    <source>
        <dbReference type="ARBA" id="ARBA00022803"/>
    </source>
</evidence>
<feature type="repeat" description="TPR" evidence="8">
    <location>
        <begin position="36"/>
        <end position="69"/>
    </location>
</feature>
<dbReference type="PANTHER" id="PTHR44998:SF1">
    <property type="entry name" value="UDP-N-ACETYLGLUCOSAMINE--PEPTIDE N-ACETYLGLUCOSAMINYLTRANSFERASE 110 KDA SUBUNIT"/>
    <property type="match status" value="1"/>
</dbReference>
<feature type="domain" description="O-GlcNAc transferase C-terminal" evidence="10">
    <location>
        <begin position="461"/>
        <end position="647"/>
    </location>
</feature>
<keyword evidence="12" id="KW-1185">Reference proteome</keyword>
<feature type="region of interest" description="Disordered" evidence="9">
    <location>
        <begin position="11"/>
        <end position="37"/>
    </location>
</feature>